<name>A0A9X3HXA9_9VIBR</name>
<comment type="caution">
    <text evidence="2">The sequence shown here is derived from an EMBL/GenBank/DDBJ whole genome shotgun (WGS) entry which is preliminary data.</text>
</comment>
<dbReference type="InterPro" id="IPR005175">
    <property type="entry name" value="PPC_dom"/>
</dbReference>
<dbReference type="Pfam" id="PF03479">
    <property type="entry name" value="PCC"/>
    <property type="match status" value="1"/>
</dbReference>
<dbReference type="PANTHER" id="PTHR34988:SF1">
    <property type="entry name" value="DNA-BINDING PROTEIN"/>
    <property type="match status" value="1"/>
</dbReference>
<evidence type="ECO:0000313" key="3">
    <source>
        <dbReference type="Proteomes" id="UP001155587"/>
    </source>
</evidence>
<dbReference type="Proteomes" id="UP001155587">
    <property type="component" value="Unassembled WGS sequence"/>
</dbReference>
<dbReference type="Gene3D" id="3.30.1330.80">
    <property type="entry name" value="Hypothetical protein, similar to alpha- acetolactate decarboxylase, domain 2"/>
    <property type="match status" value="1"/>
</dbReference>
<evidence type="ECO:0000313" key="2">
    <source>
        <dbReference type="EMBL" id="MCW8346612.1"/>
    </source>
</evidence>
<sequence>MGNKQHDANSNNSNNTVIAVRLTKGQDLKREIQALVSQHQIQAGSIASCVGCLDSIHIRLAGATKSLSMQQPFEIVSLMGTLTPNHQHIHISVADSQGRVMGGHLQEGSLVDTTAELIIHQYSQVSFTREHDPQTGYTELVVTRT</sequence>
<dbReference type="PROSITE" id="PS51742">
    <property type="entry name" value="PPC"/>
    <property type="match status" value="1"/>
</dbReference>
<keyword evidence="2" id="KW-0238">DNA-binding</keyword>
<dbReference type="PANTHER" id="PTHR34988">
    <property type="entry name" value="PROTEIN, PUTATIVE-RELATED"/>
    <property type="match status" value="1"/>
</dbReference>
<protein>
    <submittedName>
        <fullName evidence="2">DNA-binding protein</fullName>
    </submittedName>
</protein>
<evidence type="ECO:0000259" key="1">
    <source>
        <dbReference type="PROSITE" id="PS51742"/>
    </source>
</evidence>
<proteinExistence type="predicted"/>
<feature type="domain" description="PPC" evidence="1">
    <location>
        <begin position="12"/>
        <end position="143"/>
    </location>
</feature>
<dbReference type="CDD" id="cd11378">
    <property type="entry name" value="DUF296"/>
    <property type="match status" value="1"/>
</dbReference>
<dbReference type="SUPFAM" id="SSF117856">
    <property type="entry name" value="AF0104/ALDC/Ptd012-like"/>
    <property type="match status" value="1"/>
</dbReference>
<dbReference type="RefSeq" id="WP_265675167.1">
    <property type="nucleotide sequence ID" value="NZ_JAKRRY010000013.1"/>
</dbReference>
<gene>
    <name evidence="2" type="ORF">MD535_11450</name>
</gene>
<reference evidence="2" key="1">
    <citation type="submission" date="2022-02" db="EMBL/GenBank/DDBJ databases">
        <title>Vibrio sp. nov, a new bacterium isolated from seawater.</title>
        <authorList>
            <person name="Yuan Y."/>
        </authorList>
    </citation>
    <scope>NUCLEOTIDE SEQUENCE</scope>
    <source>
        <strain evidence="2">ZSDZ65</strain>
    </source>
</reference>
<keyword evidence="3" id="KW-1185">Reference proteome</keyword>
<accession>A0A9X3HXA9</accession>
<dbReference type="GO" id="GO:0003677">
    <property type="term" value="F:DNA binding"/>
    <property type="evidence" value="ECO:0007669"/>
    <property type="project" value="UniProtKB-KW"/>
</dbReference>
<dbReference type="EMBL" id="JAKRRY010000013">
    <property type="protein sequence ID" value="MCW8346612.1"/>
    <property type="molecule type" value="Genomic_DNA"/>
</dbReference>
<organism evidence="2 3">
    <name type="scientific">Vibrio qingdaonensis</name>
    <dbReference type="NCBI Taxonomy" id="2829491"/>
    <lineage>
        <taxon>Bacteria</taxon>
        <taxon>Pseudomonadati</taxon>
        <taxon>Pseudomonadota</taxon>
        <taxon>Gammaproteobacteria</taxon>
        <taxon>Vibrionales</taxon>
        <taxon>Vibrionaceae</taxon>
        <taxon>Vibrio</taxon>
    </lineage>
</organism>
<dbReference type="AlphaFoldDB" id="A0A9X3HXA9"/>